<organism evidence="2 3">
    <name type="scientific">Actinia tenebrosa</name>
    <name type="common">Australian red waratah sea anemone</name>
    <dbReference type="NCBI Taxonomy" id="6105"/>
    <lineage>
        <taxon>Eukaryota</taxon>
        <taxon>Metazoa</taxon>
        <taxon>Cnidaria</taxon>
        <taxon>Anthozoa</taxon>
        <taxon>Hexacorallia</taxon>
        <taxon>Actiniaria</taxon>
        <taxon>Actiniidae</taxon>
        <taxon>Actinia</taxon>
    </lineage>
</organism>
<dbReference type="InterPro" id="IPR011335">
    <property type="entry name" value="Restrct_endonuc-II-like"/>
</dbReference>
<dbReference type="RefSeq" id="XP_031550147.1">
    <property type="nucleotide sequence ID" value="XM_031694287.1"/>
</dbReference>
<dbReference type="AlphaFoldDB" id="A0A6P8HBT6"/>
<feature type="domain" description="YqaJ viral recombinase" evidence="1">
    <location>
        <begin position="122"/>
        <end position="279"/>
    </location>
</feature>
<proteinExistence type="predicted"/>
<dbReference type="PANTHER" id="PTHR46609:SF8">
    <property type="entry name" value="YQAJ VIRAL RECOMBINASE DOMAIN-CONTAINING PROTEIN"/>
    <property type="match status" value="1"/>
</dbReference>
<sequence>MRLKELLPDMGFSQMAGDRQNNNLVDTKNGKCPAGSILSYQLSFTESNFSAHVDISAIPHVISDTQQQNIDSYPRFPLVKEHPMNAPDLNDTEQSLLDFLFVDEDEISHIEQITKNQAECDEWKRQRKYRFTASSFDLIRRRERNHDTFAKNIIHPPALTNKYVEHGKKFEPVALMEYQTLMKLKKMPVTVIPSGFVVSKSHPVLGASPDGKIVDTGCSDCFGLAEVKCPWTKASVTPLDACSDPKFFMEKTGENICKLKTNHAYYAQVQGQMGITGAQWCDFIVYTKKGIYIQRVPFDVEFWEKLRDELTAYYFQHFIKYAAEDFNSRTTTEAGKQD</sequence>
<keyword evidence="2" id="KW-1185">Reference proteome</keyword>
<dbReference type="InterPro" id="IPR019080">
    <property type="entry name" value="YqaJ_viral_recombinase"/>
</dbReference>
<dbReference type="InterPro" id="IPR011604">
    <property type="entry name" value="PDDEXK-like_dom_sf"/>
</dbReference>
<evidence type="ECO:0000313" key="2">
    <source>
        <dbReference type="Proteomes" id="UP000515163"/>
    </source>
</evidence>
<dbReference type="Gene3D" id="3.90.320.10">
    <property type="match status" value="1"/>
</dbReference>
<gene>
    <name evidence="3" type="primary">LOC116287598</name>
</gene>
<dbReference type="SUPFAM" id="SSF52980">
    <property type="entry name" value="Restriction endonuclease-like"/>
    <property type="match status" value="1"/>
</dbReference>
<reference evidence="3" key="1">
    <citation type="submission" date="2025-08" db="UniProtKB">
        <authorList>
            <consortium name="RefSeq"/>
        </authorList>
    </citation>
    <scope>IDENTIFICATION</scope>
</reference>
<dbReference type="GO" id="GO:0006281">
    <property type="term" value="P:DNA repair"/>
    <property type="evidence" value="ECO:0007669"/>
    <property type="project" value="UniProtKB-ARBA"/>
</dbReference>
<protein>
    <submittedName>
        <fullName evidence="3">Uncharacterized protein LOC116287598</fullName>
    </submittedName>
</protein>
<dbReference type="OrthoDB" id="5956630at2759"/>
<evidence type="ECO:0000259" key="1">
    <source>
        <dbReference type="Pfam" id="PF09588"/>
    </source>
</evidence>
<accession>A0A6P8HBT6</accession>
<dbReference type="InterPro" id="IPR051703">
    <property type="entry name" value="NF-kappa-B_Signaling_Reg"/>
</dbReference>
<dbReference type="GeneID" id="116287598"/>
<dbReference type="Pfam" id="PF09588">
    <property type="entry name" value="YqaJ"/>
    <property type="match status" value="1"/>
</dbReference>
<dbReference type="PANTHER" id="PTHR46609">
    <property type="entry name" value="EXONUCLEASE, PHAGE-TYPE/RECB, C-TERMINAL DOMAIN-CONTAINING PROTEIN"/>
    <property type="match status" value="1"/>
</dbReference>
<name>A0A6P8HBT6_ACTTE</name>
<dbReference type="CDD" id="cd22343">
    <property type="entry name" value="PDDEXK_lambda_exonuclease-like"/>
    <property type="match status" value="1"/>
</dbReference>
<dbReference type="InParanoid" id="A0A6P8HBT6"/>
<dbReference type="Proteomes" id="UP000515163">
    <property type="component" value="Unplaced"/>
</dbReference>
<evidence type="ECO:0000313" key="3">
    <source>
        <dbReference type="RefSeq" id="XP_031550147.1"/>
    </source>
</evidence>
<dbReference type="KEGG" id="aten:116287598"/>